<dbReference type="Pfam" id="PF06452">
    <property type="entry name" value="CBM9_1"/>
    <property type="match status" value="1"/>
</dbReference>
<dbReference type="SUPFAM" id="SSF49344">
    <property type="entry name" value="CBD9-like"/>
    <property type="match status" value="1"/>
</dbReference>
<evidence type="ECO:0000259" key="2">
    <source>
        <dbReference type="Pfam" id="PF06452"/>
    </source>
</evidence>
<gene>
    <name evidence="4" type="ORF">VB264_16115</name>
</gene>
<organism evidence="4 5">
    <name type="scientific">Arcicella aquatica</name>
    <dbReference type="NCBI Taxonomy" id="217141"/>
    <lineage>
        <taxon>Bacteria</taxon>
        <taxon>Pseudomonadati</taxon>
        <taxon>Bacteroidota</taxon>
        <taxon>Cytophagia</taxon>
        <taxon>Cytophagales</taxon>
        <taxon>Flectobacillaceae</taxon>
        <taxon>Arcicella</taxon>
    </lineage>
</organism>
<protein>
    <submittedName>
        <fullName evidence="4">DUF5916 domain-containing protein</fullName>
    </submittedName>
</protein>
<evidence type="ECO:0000259" key="3">
    <source>
        <dbReference type="Pfam" id="PF19313"/>
    </source>
</evidence>
<feature type="domain" description="DUF5916" evidence="3">
    <location>
        <begin position="237"/>
        <end position="341"/>
    </location>
</feature>
<comment type="caution">
    <text evidence="4">The sequence shown here is derived from an EMBL/GenBank/DDBJ whole genome shotgun (WGS) entry which is preliminary data.</text>
</comment>
<dbReference type="Gene3D" id="2.60.40.1190">
    <property type="match status" value="1"/>
</dbReference>
<reference evidence="4 5" key="1">
    <citation type="submission" date="2023-12" db="EMBL/GenBank/DDBJ databases">
        <title>Novel species of the genus Arcicella isolated from rivers.</title>
        <authorList>
            <person name="Lu H."/>
        </authorList>
    </citation>
    <scope>NUCLEOTIDE SEQUENCE [LARGE SCALE GENOMIC DNA]</scope>
    <source>
        <strain evidence="4 5">LMG 21963</strain>
    </source>
</reference>
<name>A0ABU5QRL6_9BACT</name>
<evidence type="ECO:0000256" key="1">
    <source>
        <dbReference type="SAM" id="SignalP"/>
    </source>
</evidence>
<proteinExistence type="predicted"/>
<dbReference type="EMBL" id="JAYFUL010000028">
    <property type="protein sequence ID" value="MEA5259324.1"/>
    <property type="molecule type" value="Genomic_DNA"/>
</dbReference>
<dbReference type="SUPFAM" id="SSF56935">
    <property type="entry name" value="Porins"/>
    <property type="match status" value="1"/>
</dbReference>
<feature type="chain" id="PRO_5046591238" evidence="1">
    <location>
        <begin position="20"/>
        <end position="733"/>
    </location>
</feature>
<evidence type="ECO:0000313" key="4">
    <source>
        <dbReference type="EMBL" id="MEA5259324.1"/>
    </source>
</evidence>
<evidence type="ECO:0000313" key="5">
    <source>
        <dbReference type="Proteomes" id="UP001304671"/>
    </source>
</evidence>
<dbReference type="Proteomes" id="UP001304671">
    <property type="component" value="Unassembled WGS sequence"/>
</dbReference>
<feature type="domain" description="Carbohydrate-binding" evidence="2">
    <location>
        <begin position="39"/>
        <end position="203"/>
    </location>
</feature>
<keyword evidence="5" id="KW-1185">Reference proteome</keyword>
<dbReference type="CDD" id="cd09618">
    <property type="entry name" value="CBM9_like_2"/>
    <property type="match status" value="1"/>
</dbReference>
<dbReference type="RefSeq" id="WP_323250830.1">
    <property type="nucleotide sequence ID" value="NZ_JAYFUL010000028.1"/>
</dbReference>
<dbReference type="InterPro" id="IPR010502">
    <property type="entry name" value="Carb-bd_dom_fam9"/>
</dbReference>
<accession>A0ABU5QRL6</accession>
<keyword evidence="1" id="KW-0732">Signal</keyword>
<dbReference type="Pfam" id="PF19313">
    <property type="entry name" value="DUF5916"/>
    <property type="match status" value="1"/>
</dbReference>
<dbReference type="InterPro" id="IPR045670">
    <property type="entry name" value="DUF5916"/>
</dbReference>
<feature type="signal peptide" evidence="1">
    <location>
        <begin position="1"/>
        <end position="19"/>
    </location>
</feature>
<sequence length="733" mass="83993">MNKPLLLLFILLVGLPSFSQKINDAFQFNIQKTHSKIKIDGILDDEAWKNTDVAKDFWMMTPMDTSLSLTPTEVRLTYDEHFLYISAVCYEKIKNKGFVVESLKRDFSFGNNDNFWLILEPFNDLTNGFVFGVNAAGAQFDGIISEGTSLNANWDNKWFSETKYLGDRWIFEAAIPFKTLRYKAGETKWGMNFSRLDLKSGEKSTWAKIPRQYFSITLAYTGTMVWDTPPPTPKSNISIIPYVLGGTSKNFQDASSTSVRKDFGLDAKIAVSSALNLDLTVNPDFSQVDVDRQVTNLSRFELFFPERRQFFLENADLFNNFGLSSIRPFFSRRIGLGVPIDYGARLSGKINNNLRIGAMNIQTGVSSLENRPAQNFSALVLQQKVFSRSNISMMLLNKQSLNYDEHINKDFNQYNRNVGFEYNLASASNLWIGKAMYLKSFSPNSKGDDFVSAFNLNYNGLAVDAGIQYEYVGKNYNPEIGYVPRTGYHKITVPIQYNFYPKNKASIVQTHGPLFSAYAYWNADKLLTDLQRQYYYLFTMKDRSSFTAYYETNYIKLPFAFDPTNKGSNDKLAAGSEHKFGSMNINYLSTPRKKYTFGFTGSYGSYFGDGKLLSISGDIGYRFQPYVSLSANINYVEISDVKIPVKDQNDLIVKSNFWLVSPKIDITFTNKLFWTTFIQYNEQVQNVNINSRVQWRYKPASDIFLVYTDNYIPGSLNIKNRAIVLKFTYWWNL</sequence>